<dbReference type="OrthoDB" id="3237545at2"/>
<evidence type="ECO:0000313" key="2">
    <source>
        <dbReference type="EMBL" id="RFU84198.1"/>
    </source>
</evidence>
<dbReference type="Gene3D" id="3.40.50.300">
    <property type="entry name" value="P-loop containing nucleotide triphosphate hydrolases"/>
    <property type="match status" value="1"/>
</dbReference>
<evidence type="ECO:0000313" key="3">
    <source>
        <dbReference type="Proteomes" id="UP000263094"/>
    </source>
</evidence>
<protein>
    <recommendedName>
        <fullName evidence="4">Uridine kinase</fullName>
    </recommendedName>
</protein>
<dbReference type="RefSeq" id="WP_128558124.1">
    <property type="nucleotide sequence ID" value="NZ_QUAK01000123.1"/>
</dbReference>
<reference evidence="2 3" key="1">
    <citation type="submission" date="2018-08" db="EMBL/GenBank/DDBJ databases">
        <title>Isolation, diversity and antifungal activity of Actinobacteria from wheat.</title>
        <authorList>
            <person name="Han C."/>
        </authorList>
    </citation>
    <scope>NUCLEOTIDE SEQUENCE [LARGE SCALE GENOMIC DNA]</scope>
    <source>
        <strain evidence="2 3">NEAU-YY421</strain>
    </source>
</reference>
<organism evidence="2 3">
    <name type="scientific">Streptomyces triticagri</name>
    <dbReference type="NCBI Taxonomy" id="2293568"/>
    <lineage>
        <taxon>Bacteria</taxon>
        <taxon>Bacillati</taxon>
        <taxon>Actinomycetota</taxon>
        <taxon>Actinomycetes</taxon>
        <taxon>Kitasatosporales</taxon>
        <taxon>Streptomycetaceae</taxon>
        <taxon>Streptomyces</taxon>
    </lineage>
</organism>
<sequence>MSPVHRAAGPPGLEPLARRLRALPPSCGPVRLVGIDGHAGSGKSTFADRLAVALGGAPVLRLDDVRSHDALFDWTERLDKSAIEPFRHGRAGSVAPYDWERRRYGPERTVEAAPVVLIEGVGAGRASLRPHLAWLVWMDVPRDTAWTRGRGRDGSVQSGFWDTWEPAERTHFAGDPTEPWADTVVRQRPEGYLLLPGPRRTAGQPHTATESDGPSAMR</sequence>
<keyword evidence="3" id="KW-1185">Reference proteome</keyword>
<dbReference type="Proteomes" id="UP000263094">
    <property type="component" value="Unassembled WGS sequence"/>
</dbReference>
<gene>
    <name evidence="2" type="ORF">DY218_23560</name>
</gene>
<proteinExistence type="predicted"/>
<accession>A0A372LZW0</accession>
<evidence type="ECO:0000256" key="1">
    <source>
        <dbReference type="SAM" id="MobiDB-lite"/>
    </source>
</evidence>
<dbReference type="AlphaFoldDB" id="A0A372LZW0"/>
<dbReference type="InterPro" id="IPR027417">
    <property type="entry name" value="P-loop_NTPase"/>
</dbReference>
<comment type="caution">
    <text evidence="2">The sequence shown here is derived from an EMBL/GenBank/DDBJ whole genome shotgun (WGS) entry which is preliminary data.</text>
</comment>
<feature type="region of interest" description="Disordered" evidence="1">
    <location>
        <begin position="193"/>
        <end position="218"/>
    </location>
</feature>
<name>A0A372LZW0_9ACTN</name>
<dbReference type="EMBL" id="QUAK01000123">
    <property type="protein sequence ID" value="RFU84198.1"/>
    <property type="molecule type" value="Genomic_DNA"/>
</dbReference>
<dbReference type="SUPFAM" id="SSF52540">
    <property type="entry name" value="P-loop containing nucleoside triphosphate hydrolases"/>
    <property type="match status" value="1"/>
</dbReference>
<evidence type="ECO:0008006" key="4">
    <source>
        <dbReference type="Google" id="ProtNLM"/>
    </source>
</evidence>